<keyword evidence="4" id="KW-1185">Reference proteome</keyword>
<evidence type="ECO:0000313" key="3">
    <source>
        <dbReference type="EMBL" id="GJT27868.1"/>
    </source>
</evidence>
<feature type="compositionally biased region" description="Basic and acidic residues" evidence="2">
    <location>
        <begin position="1"/>
        <end position="17"/>
    </location>
</feature>
<accession>A0ABQ5CPJ5</accession>
<evidence type="ECO:0000256" key="2">
    <source>
        <dbReference type="SAM" id="MobiDB-lite"/>
    </source>
</evidence>
<evidence type="ECO:0000313" key="4">
    <source>
        <dbReference type="Proteomes" id="UP001151760"/>
    </source>
</evidence>
<evidence type="ECO:0000256" key="1">
    <source>
        <dbReference type="SAM" id="Coils"/>
    </source>
</evidence>
<feature type="coiled-coil region" evidence="1">
    <location>
        <begin position="33"/>
        <end position="63"/>
    </location>
</feature>
<reference evidence="3" key="2">
    <citation type="submission" date="2022-01" db="EMBL/GenBank/DDBJ databases">
        <authorList>
            <person name="Yamashiro T."/>
            <person name="Shiraishi A."/>
            <person name="Satake H."/>
            <person name="Nakayama K."/>
        </authorList>
    </citation>
    <scope>NUCLEOTIDE SEQUENCE</scope>
</reference>
<organism evidence="3 4">
    <name type="scientific">Tanacetum coccineum</name>
    <dbReference type="NCBI Taxonomy" id="301880"/>
    <lineage>
        <taxon>Eukaryota</taxon>
        <taxon>Viridiplantae</taxon>
        <taxon>Streptophyta</taxon>
        <taxon>Embryophyta</taxon>
        <taxon>Tracheophyta</taxon>
        <taxon>Spermatophyta</taxon>
        <taxon>Magnoliopsida</taxon>
        <taxon>eudicotyledons</taxon>
        <taxon>Gunneridae</taxon>
        <taxon>Pentapetalae</taxon>
        <taxon>asterids</taxon>
        <taxon>campanulids</taxon>
        <taxon>Asterales</taxon>
        <taxon>Asteraceae</taxon>
        <taxon>Asteroideae</taxon>
        <taxon>Anthemideae</taxon>
        <taxon>Anthemidinae</taxon>
        <taxon>Tanacetum</taxon>
    </lineage>
</organism>
<keyword evidence="1" id="KW-0175">Coiled coil</keyword>
<protein>
    <submittedName>
        <fullName evidence="3">Uncharacterized protein</fullName>
    </submittedName>
</protein>
<sequence length="120" mass="13982">MLSTGVKERTDAEDGAKKARRVRTKKNRRIGLAKRLQEELELSESQKKRMAQVQEAAQFYTEEDWDTIWAKLEANADLVKEIADKIKSEAESCSENVGFWKVREENLLQSKRQKLKEINQ</sequence>
<dbReference type="Proteomes" id="UP001151760">
    <property type="component" value="Unassembled WGS sequence"/>
</dbReference>
<dbReference type="EMBL" id="BQNB010014414">
    <property type="protein sequence ID" value="GJT27868.1"/>
    <property type="molecule type" value="Genomic_DNA"/>
</dbReference>
<name>A0ABQ5CPJ5_9ASTR</name>
<comment type="caution">
    <text evidence="3">The sequence shown here is derived from an EMBL/GenBank/DDBJ whole genome shotgun (WGS) entry which is preliminary data.</text>
</comment>
<proteinExistence type="predicted"/>
<gene>
    <name evidence="3" type="ORF">Tco_0908143</name>
</gene>
<feature type="region of interest" description="Disordered" evidence="2">
    <location>
        <begin position="1"/>
        <end position="24"/>
    </location>
</feature>
<reference evidence="3" key="1">
    <citation type="journal article" date="2022" name="Int. J. Mol. Sci.">
        <title>Draft Genome of Tanacetum Coccineum: Genomic Comparison of Closely Related Tanacetum-Family Plants.</title>
        <authorList>
            <person name="Yamashiro T."/>
            <person name="Shiraishi A."/>
            <person name="Nakayama K."/>
            <person name="Satake H."/>
        </authorList>
    </citation>
    <scope>NUCLEOTIDE SEQUENCE</scope>
</reference>